<dbReference type="EMBL" id="JBHSEI010000010">
    <property type="protein sequence ID" value="MFC4639372.1"/>
    <property type="molecule type" value="Genomic_DNA"/>
</dbReference>
<comment type="caution">
    <text evidence="1">The sequence shown here is derived from an EMBL/GenBank/DDBJ whole genome shotgun (WGS) entry which is preliminary data.</text>
</comment>
<evidence type="ECO:0000313" key="1">
    <source>
        <dbReference type="EMBL" id="MFC4639372.1"/>
    </source>
</evidence>
<keyword evidence="2" id="KW-1185">Reference proteome</keyword>
<name>A0ABV9IBF1_9DEIO</name>
<gene>
    <name evidence="1" type="ORF">ACFO0D_13605</name>
</gene>
<proteinExistence type="predicted"/>
<protein>
    <submittedName>
        <fullName evidence="1">Uncharacterized protein</fullName>
    </submittedName>
</protein>
<evidence type="ECO:0000313" key="2">
    <source>
        <dbReference type="Proteomes" id="UP001595952"/>
    </source>
</evidence>
<organism evidence="1 2">
    <name type="scientific">Deinococcus hohokamensis</name>
    <dbReference type="NCBI Taxonomy" id="309883"/>
    <lineage>
        <taxon>Bacteria</taxon>
        <taxon>Thermotogati</taxon>
        <taxon>Deinococcota</taxon>
        <taxon>Deinococci</taxon>
        <taxon>Deinococcales</taxon>
        <taxon>Deinococcaceae</taxon>
        <taxon>Deinococcus</taxon>
    </lineage>
</organism>
<dbReference type="RefSeq" id="WP_380062365.1">
    <property type="nucleotide sequence ID" value="NZ_JBHSEI010000010.1"/>
</dbReference>
<reference evidence="2" key="1">
    <citation type="journal article" date="2019" name="Int. J. Syst. Evol. Microbiol.">
        <title>The Global Catalogue of Microorganisms (GCM) 10K type strain sequencing project: providing services to taxonomists for standard genome sequencing and annotation.</title>
        <authorList>
            <consortium name="The Broad Institute Genomics Platform"/>
            <consortium name="The Broad Institute Genome Sequencing Center for Infectious Disease"/>
            <person name="Wu L."/>
            <person name="Ma J."/>
        </authorList>
    </citation>
    <scope>NUCLEOTIDE SEQUENCE [LARGE SCALE GENOMIC DNA]</scope>
    <source>
        <strain evidence="2">CCUG 55995</strain>
    </source>
</reference>
<dbReference type="Proteomes" id="UP001595952">
    <property type="component" value="Unassembled WGS sequence"/>
</dbReference>
<sequence>MGRKQGFWGTLGRFRLRWPPVWWPPAGPPGPPAALTHLAELHDVFTPEDARQAAARTRRDPFLATDLRRPRPAWRPEETTGELLQRLWQTEGPGLLARLGEAGPWVYVADVAALQDLGRAYEALVHEVWTVGRSTAGAGDALVARLALHLATVEGGTDQPYPAEETFWTLAAEVARQRRAARAAGVWP</sequence>
<accession>A0ABV9IBF1</accession>